<protein>
    <submittedName>
        <fullName evidence="2">Uncharacterized protein</fullName>
    </submittedName>
</protein>
<dbReference type="OrthoDB" id="6258586at2"/>
<keyword evidence="3" id="KW-1185">Reference proteome</keyword>
<proteinExistence type="predicted"/>
<evidence type="ECO:0000313" key="2">
    <source>
        <dbReference type="EMBL" id="RAO77436.1"/>
    </source>
</evidence>
<dbReference type="Proteomes" id="UP000248926">
    <property type="component" value="Unassembled WGS sequence"/>
</dbReference>
<organism evidence="2 3">
    <name type="scientific">Dyella jiangningensis</name>
    <dbReference type="NCBI Taxonomy" id="1379159"/>
    <lineage>
        <taxon>Bacteria</taxon>
        <taxon>Pseudomonadati</taxon>
        <taxon>Pseudomonadota</taxon>
        <taxon>Gammaproteobacteria</taxon>
        <taxon>Lysobacterales</taxon>
        <taxon>Rhodanobacteraceae</taxon>
        <taxon>Dyella</taxon>
    </lineage>
</organism>
<reference evidence="2 3" key="1">
    <citation type="journal article" date="2018" name="Genet. Mol. Biol.">
        <title>The genome sequence of Dyella jiangningensis FCAV SCS01 from a lignocellulose-decomposing microbial consortium metagenome reveals potential for biotechnological applications.</title>
        <authorList>
            <person name="Desiderato J.G."/>
            <person name="Alvarenga D.O."/>
            <person name="Constancio M.T.L."/>
            <person name="Alves L.M.C."/>
            <person name="Varani A.M."/>
        </authorList>
    </citation>
    <scope>NUCLEOTIDE SEQUENCE [LARGE SCALE GENOMIC DNA]</scope>
    <source>
        <strain evidence="2 3">FCAV SCS01</strain>
    </source>
</reference>
<accession>A0A328PAQ1</accession>
<gene>
    <name evidence="2" type="ORF">CA260_06045</name>
</gene>
<name>A0A328PAQ1_9GAMM</name>
<keyword evidence="1" id="KW-0732">Signal</keyword>
<comment type="caution">
    <text evidence="2">The sequence shown here is derived from an EMBL/GenBank/DDBJ whole genome shotgun (WGS) entry which is preliminary data.</text>
</comment>
<sequence>MRTSARHLLAWAACTALPSVALAGSWPSAPLPAGTRTDEVAQHIVFNGLDMRAQTFTSSHSQDDLVEFYRTAWDKEVVVNRLGPAQVIGHRDGDYYITVQVSSSGSGSKGNIGIVDVADAPKHFVPGKGLPAPAGSKVFNDIAYPDDSVPARTVAMRNSLSPAQNTAYFREHLVADGWKVDDAGTCGAANCVMRYERGDSKLTLLVMRESASQSQVLINVLQP</sequence>
<evidence type="ECO:0000256" key="1">
    <source>
        <dbReference type="SAM" id="SignalP"/>
    </source>
</evidence>
<dbReference type="AlphaFoldDB" id="A0A328PAQ1"/>
<evidence type="ECO:0000313" key="3">
    <source>
        <dbReference type="Proteomes" id="UP000248926"/>
    </source>
</evidence>
<dbReference type="EMBL" id="NFZS01000001">
    <property type="protein sequence ID" value="RAO77436.1"/>
    <property type="molecule type" value="Genomic_DNA"/>
</dbReference>
<feature type="chain" id="PRO_5016341539" evidence="1">
    <location>
        <begin position="24"/>
        <end position="223"/>
    </location>
</feature>
<feature type="signal peptide" evidence="1">
    <location>
        <begin position="1"/>
        <end position="23"/>
    </location>
</feature>